<organism evidence="2 3">
    <name type="scientific">Cryptotermes secundus</name>
    <dbReference type="NCBI Taxonomy" id="105785"/>
    <lineage>
        <taxon>Eukaryota</taxon>
        <taxon>Metazoa</taxon>
        <taxon>Ecdysozoa</taxon>
        <taxon>Arthropoda</taxon>
        <taxon>Hexapoda</taxon>
        <taxon>Insecta</taxon>
        <taxon>Pterygota</taxon>
        <taxon>Neoptera</taxon>
        <taxon>Polyneoptera</taxon>
        <taxon>Dictyoptera</taxon>
        <taxon>Blattodea</taxon>
        <taxon>Blattoidea</taxon>
        <taxon>Termitoidae</taxon>
        <taxon>Kalotermitidae</taxon>
        <taxon>Cryptotermitinae</taxon>
        <taxon>Cryptotermes</taxon>
    </lineage>
</organism>
<feature type="domain" description="GAF" evidence="1">
    <location>
        <begin position="49"/>
        <end position="217"/>
    </location>
</feature>
<comment type="caution">
    <text evidence="2">The sequence shown here is derived from an EMBL/GenBank/DDBJ whole genome shotgun (WGS) entry which is preliminary data.</text>
</comment>
<dbReference type="InterPro" id="IPR003018">
    <property type="entry name" value="GAF"/>
</dbReference>
<dbReference type="AlphaFoldDB" id="A0A2J7Q8Z4"/>
<reference evidence="2 3" key="1">
    <citation type="submission" date="2017-12" db="EMBL/GenBank/DDBJ databases">
        <title>Hemimetabolous genomes reveal molecular basis of termite eusociality.</title>
        <authorList>
            <person name="Harrison M.C."/>
            <person name="Jongepier E."/>
            <person name="Robertson H.M."/>
            <person name="Arning N."/>
            <person name="Bitard-Feildel T."/>
            <person name="Chao H."/>
            <person name="Childers C.P."/>
            <person name="Dinh H."/>
            <person name="Doddapaneni H."/>
            <person name="Dugan S."/>
            <person name="Gowin J."/>
            <person name="Greiner C."/>
            <person name="Han Y."/>
            <person name="Hu H."/>
            <person name="Hughes D.S.T."/>
            <person name="Huylmans A.-K."/>
            <person name="Kemena C."/>
            <person name="Kremer L.P.M."/>
            <person name="Lee S.L."/>
            <person name="Lopez-Ezquerra A."/>
            <person name="Mallet L."/>
            <person name="Monroy-Kuhn J.M."/>
            <person name="Moser A."/>
            <person name="Murali S.C."/>
            <person name="Muzny D.M."/>
            <person name="Otani S."/>
            <person name="Piulachs M.-D."/>
            <person name="Poelchau M."/>
            <person name="Qu J."/>
            <person name="Schaub F."/>
            <person name="Wada-Katsumata A."/>
            <person name="Worley K.C."/>
            <person name="Xie Q."/>
            <person name="Ylla G."/>
            <person name="Poulsen M."/>
            <person name="Gibbs R.A."/>
            <person name="Schal C."/>
            <person name="Richards S."/>
            <person name="Belles X."/>
            <person name="Korb J."/>
            <person name="Bornberg-Bauer E."/>
        </authorList>
    </citation>
    <scope>NUCLEOTIDE SEQUENCE [LARGE SCALE GENOMIC DNA]</scope>
    <source>
        <tissue evidence="2">Whole body</tissue>
    </source>
</reference>
<dbReference type="Pfam" id="PF01590">
    <property type="entry name" value="GAF"/>
    <property type="match status" value="1"/>
</dbReference>
<evidence type="ECO:0000259" key="1">
    <source>
        <dbReference type="SMART" id="SM00065"/>
    </source>
</evidence>
<dbReference type="OrthoDB" id="6625220at2759"/>
<evidence type="ECO:0000313" key="2">
    <source>
        <dbReference type="EMBL" id="PNF25054.1"/>
    </source>
</evidence>
<dbReference type="Gene3D" id="3.30.450.40">
    <property type="match status" value="2"/>
</dbReference>
<dbReference type="InParanoid" id="A0A2J7Q8Z4"/>
<name>A0A2J7Q8Z4_9NEOP</name>
<dbReference type="InterPro" id="IPR029016">
    <property type="entry name" value="GAF-like_dom_sf"/>
</dbReference>
<sequence>MLSLLIESKIRLPQCAPAPNRSAKRELLRAQGERDFFLGIVRDVATDLDLKSLSQKTVDNLAVLLDADGASLFLVDGPRGGRQSLVSKVFDVHSGVSKFLLPGGVGGPADNEVQVPWGVGVLGHVAETGEAVNLQIACEDPRFDDEVDRITGYHTDSLLCMPVRNAYDEVIAVAQVINKNPDIDNGQFTEKDEKMFETYLQFVGIAITNAQIMEASRREYERNRNLLEVVHDLFEEQTSLEKVTLKIMQRAQRLLKCERAAVLLLDENADTVKFSKLFELTSPAHSSNH</sequence>
<protein>
    <recommendedName>
        <fullName evidence="1">GAF domain-containing protein</fullName>
    </recommendedName>
</protein>
<accession>A0A2J7Q8Z4</accession>
<evidence type="ECO:0000313" key="3">
    <source>
        <dbReference type="Proteomes" id="UP000235965"/>
    </source>
</evidence>
<dbReference type="SUPFAM" id="SSF55781">
    <property type="entry name" value="GAF domain-like"/>
    <property type="match status" value="2"/>
</dbReference>
<dbReference type="SMART" id="SM00065">
    <property type="entry name" value="GAF"/>
    <property type="match status" value="1"/>
</dbReference>
<dbReference type="Proteomes" id="UP000235965">
    <property type="component" value="Unassembled WGS sequence"/>
</dbReference>
<feature type="non-terminal residue" evidence="2">
    <location>
        <position position="289"/>
    </location>
</feature>
<keyword evidence="3" id="KW-1185">Reference proteome</keyword>
<dbReference type="STRING" id="105785.A0A2J7Q8Z4"/>
<gene>
    <name evidence="2" type="ORF">B7P43_G06979</name>
</gene>
<dbReference type="EMBL" id="NEVH01016945">
    <property type="protein sequence ID" value="PNF25054.1"/>
    <property type="molecule type" value="Genomic_DNA"/>
</dbReference>
<proteinExistence type="predicted"/>